<keyword evidence="4" id="KW-1185">Reference proteome</keyword>
<organism evidence="3 4">
    <name type="scientific">Actinomadura meridiana</name>
    <dbReference type="NCBI Taxonomy" id="559626"/>
    <lineage>
        <taxon>Bacteria</taxon>
        <taxon>Bacillati</taxon>
        <taxon>Actinomycetota</taxon>
        <taxon>Actinomycetes</taxon>
        <taxon>Streptosporangiales</taxon>
        <taxon>Thermomonosporaceae</taxon>
        <taxon>Actinomadura</taxon>
    </lineage>
</organism>
<accession>A0ABP8C4Y2</accession>
<dbReference type="Gene3D" id="3.40.50.12580">
    <property type="match status" value="1"/>
</dbReference>
<keyword evidence="2" id="KW-0472">Membrane</keyword>
<dbReference type="EMBL" id="BAABAS010000007">
    <property type="protein sequence ID" value="GAA4233760.1"/>
    <property type="molecule type" value="Genomic_DNA"/>
</dbReference>
<dbReference type="Pfam" id="PF04464">
    <property type="entry name" value="Glyphos_transf"/>
    <property type="match status" value="1"/>
</dbReference>
<dbReference type="Proteomes" id="UP001501710">
    <property type="component" value="Unassembled WGS sequence"/>
</dbReference>
<feature type="transmembrane region" description="Helical" evidence="2">
    <location>
        <begin position="12"/>
        <end position="32"/>
    </location>
</feature>
<name>A0ABP8C4Y2_9ACTN</name>
<dbReference type="InterPro" id="IPR043148">
    <property type="entry name" value="TagF_C"/>
</dbReference>
<evidence type="ECO:0008006" key="5">
    <source>
        <dbReference type="Google" id="ProtNLM"/>
    </source>
</evidence>
<evidence type="ECO:0000313" key="4">
    <source>
        <dbReference type="Proteomes" id="UP001501710"/>
    </source>
</evidence>
<feature type="compositionally biased region" description="Basic and acidic residues" evidence="1">
    <location>
        <begin position="588"/>
        <end position="601"/>
    </location>
</feature>
<sequence length="601" mass="64528">MRRLVTRYSKLLRFSTVLPLPVTHALMILAAVAGAPGWFLGAAVASYVAEPLVYRYFQDADRPLRLGELGAAARVLIRQGSFVLLLVEAGGVGDATVATAALGFFLLNGLRAGALIGSAVLRRANSLPYATRNLGAGEPAHPPAEPAWHVRLVTLIEGYADLPPLALGAVGLLADVPALVIVGLLGSAAGTLVSYAAQIPQLRQMRRLFNGRRVGKDVQRRVAGYGPEVVLYFTGMAVNCYQANMWLETLERLDRKALVLVRTPEVVAALAPTRLPIVCVSRAEDMMNFDWSTVRVALYTGNTGKNLHLLREPDIKHVFVGHGDSDKDSSSNPVSKVFDEVWVAGPAGRDRYRNSDAGVRDEAIIEVGRPQLTGITTGPTGNDVPTVLYAPTWEGWDSEHSYCSLLTMGDRIVSRLLEQGAGLRVIYRPHPYTGTRMAAAHAAHNRVIAMIEAANQAGGAHRVVTGAEASLHDCFNQSDMLITDISSVISDYMPSLKPYVVTNPHAANDVTFRTDFPSASAAYLLGPDCAELTDIIAVAASPGADPLADERHRLRDYLLGPEHPDAMTRFATAVDTLAAAGPRSTLHTHGDPRRTAPAEPA</sequence>
<proteinExistence type="predicted"/>
<dbReference type="RefSeq" id="WP_344898177.1">
    <property type="nucleotide sequence ID" value="NZ_BAABAS010000007.1"/>
</dbReference>
<dbReference type="SUPFAM" id="SSF53756">
    <property type="entry name" value="UDP-Glycosyltransferase/glycogen phosphorylase"/>
    <property type="match status" value="1"/>
</dbReference>
<evidence type="ECO:0000256" key="2">
    <source>
        <dbReference type="SAM" id="Phobius"/>
    </source>
</evidence>
<reference evidence="4" key="1">
    <citation type="journal article" date="2019" name="Int. J. Syst. Evol. Microbiol.">
        <title>The Global Catalogue of Microorganisms (GCM) 10K type strain sequencing project: providing services to taxonomists for standard genome sequencing and annotation.</title>
        <authorList>
            <consortium name="The Broad Institute Genomics Platform"/>
            <consortium name="The Broad Institute Genome Sequencing Center for Infectious Disease"/>
            <person name="Wu L."/>
            <person name="Ma J."/>
        </authorList>
    </citation>
    <scope>NUCLEOTIDE SEQUENCE [LARGE SCALE GENOMIC DNA]</scope>
    <source>
        <strain evidence="4">JCM 17440</strain>
    </source>
</reference>
<evidence type="ECO:0000256" key="1">
    <source>
        <dbReference type="SAM" id="MobiDB-lite"/>
    </source>
</evidence>
<feature type="transmembrane region" description="Helical" evidence="2">
    <location>
        <begin position="176"/>
        <end position="197"/>
    </location>
</feature>
<comment type="caution">
    <text evidence="3">The sequence shown here is derived from an EMBL/GenBank/DDBJ whole genome shotgun (WGS) entry which is preliminary data.</text>
</comment>
<keyword evidence="2" id="KW-0812">Transmembrane</keyword>
<feature type="region of interest" description="Disordered" evidence="1">
    <location>
        <begin position="581"/>
        <end position="601"/>
    </location>
</feature>
<evidence type="ECO:0000313" key="3">
    <source>
        <dbReference type="EMBL" id="GAA4233760.1"/>
    </source>
</evidence>
<protein>
    <recommendedName>
        <fullName evidence="5">CDP-Glycerol:Poly(Glycerophosphate) glycerophosphotransferase</fullName>
    </recommendedName>
</protein>
<keyword evidence="2" id="KW-1133">Transmembrane helix</keyword>
<gene>
    <name evidence="3" type="ORF">GCM10022254_36970</name>
</gene>
<dbReference type="InterPro" id="IPR007554">
    <property type="entry name" value="Glycerophosphate_synth"/>
</dbReference>